<reference evidence="1" key="1">
    <citation type="submission" date="2014-04" db="EMBL/GenBank/DDBJ databases">
        <title>In planta biocontrol of soil-borne Fusarium wilt of banana through a plant endophytic bacterium, Burkholderia cenocepacia 869T2.</title>
        <authorList>
            <person name="Ho Y.-N."/>
            <person name="Chiang H.-M."/>
            <person name="Chao C.-P."/>
            <person name="Su C.-C."/>
            <person name="Hsu H.-F."/>
            <person name="Guo C.-T."/>
            <person name="Hsieh J.-L."/>
            <person name="Huang C.-C."/>
        </authorList>
    </citation>
    <scope>NUCLEOTIDE SEQUENCE [LARGE SCALE GENOMIC DNA]</scope>
    <source>
        <strain evidence="1">869T2</strain>
    </source>
</reference>
<comment type="caution">
    <text evidence="1">The sequence shown here is derived from an EMBL/GenBank/DDBJ whole genome shotgun (WGS) entry which is preliminary data.</text>
</comment>
<dbReference type="AlphaFoldDB" id="A0A071MUQ0"/>
<name>A0A071MUQ0_9BURK</name>
<gene>
    <name evidence="1" type="ORF">DT99_07100</name>
</gene>
<sequence length="84" mass="9287">MGSLMPWHSESFSQAMVEELFGSRGTYGFSGGAEEARIAQRYRDQAAAVATAGFNRLASHLRQLADSYALQAERDEKQGPYRAE</sequence>
<evidence type="ECO:0000313" key="1">
    <source>
        <dbReference type="EMBL" id="KEA60196.1"/>
    </source>
</evidence>
<organism evidence="1">
    <name type="scientific">Burkholderia cenocepacia</name>
    <dbReference type="NCBI Taxonomy" id="95486"/>
    <lineage>
        <taxon>Bacteria</taxon>
        <taxon>Pseudomonadati</taxon>
        <taxon>Pseudomonadota</taxon>
        <taxon>Betaproteobacteria</taxon>
        <taxon>Burkholderiales</taxon>
        <taxon>Burkholderiaceae</taxon>
        <taxon>Burkholderia</taxon>
        <taxon>Burkholderia cepacia complex</taxon>
    </lineage>
</organism>
<protein>
    <submittedName>
        <fullName evidence="1">Uncharacterized protein</fullName>
    </submittedName>
</protein>
<accession>A0A071MUQ0</accession>
<proteinExistence type="predicted"/>
<dbReference type="EMBL" id="JJOA01000006">
    <property type="protein sequence ID" value="KEA60196.1"/>
    <property type="molecule type" value="Genomic_DNA"/>
</dbReference>